<dbReference type="GO" id="GO:0010629">
    <property type="term" value="P:negative regulation of gene expression"/>
    <property type="evidence" value="ECO:0007669"/>
    <property type="project" value="TreeGrafter"/>
</dbReference>
<proteinExistence type="predicted"/>
<evidence type="ECO:0000313" key="9">
    <source>
        <dbReference type="EMBL" id="PFX27315.1"/>
    </source>
</evidence>
<dbReference type="CDD" id="cd01439">
    <property type="entry name" value="TCCD_inducible_PARP_like"/>
    <property type="match status" value="1"/>
</dbReference>
<dbReference type="PROSITE" id="PS51059">
    <property type="entry name" value="PARP_CATALYTIC"/>
    <property type="match status" value="1"/>
</dbReference>
<evidence type="ECO:0000256" key="7">
    <source>
        <dbReference type="SAM" id="Coils"/>
    </source>
</evidence>
<evidence type="ECO:0000256" key="6">
    <source>
        <dbReference type="RuleBase" id="RU362114"/>
    </source>
</evidence>
<dbReference type="GO" id="GO:0005634">
    <property type="term" value="C:nucleus"/>
    <property type="evidence" value="ECO:0007669"/>
    <property type="project" value="UniProtKB-SubCell"/>
</dbReference>
<evidence type="ECO:0000256" key="2">
    <source>
        <dbReference type="ARBA" id="ARBA00022676"/>
    </source>
</evidence>
<feature type="domain" description="PARP catalytic" evidence="8">
    <location>
        <begin position="316"/>
        <end position="491"/>
    </location>
</feature>
<dbReference type="InterPro" id="IPR052056">
    <property type="entry name" value="Mono-ARTD/PARP"/>
</dbReference>
<sequence>MENEVPISAVNVCMDSEEQPNENHDFKRYKLSQVLSSFEQKLREKGTCFVNDARLTLFPWTQALVSVEENLNHTRLAFKEMEETLKTENRNMCEMLANEICLRNQREQEFREKESMLEETKKTLEKEKISRNNAEEELEEAKSVSMLMKIEMCEAKRKLRETEGLLDKLSQSLAEEERLRTGMEEELKQETLSCAELKKRLEIERLTNQSYQEVVRTKEEAFKVQLLQLKQEQKQKTALERTLSRLETQMEVERNRLILNQTALSAAQEKLSEYERRQPGTIPRGEIALGEKILSRGDGGNVRKGTFGFLLPTYWILQPKDSQDLEKTVHLVELDRASGTQEYKNVQDRFRKTCPNQIVKIERVQNPALFGMYMIRKQKMDKAKGSNELWLFHGTAATMYGNGVYFAEDASYSAQSKYSPADASGQRYMYLSRVLVGEFTLGKQGLLTPPAKNPNDLTDTYDSVVNKIPNPKIFVVFYDWQCYPEYLITFR</sequence>
<gene>
    <name evidence="9" type="primary">PARP15</name>
    <name evidence="9" type="ORF">AWC38_SpisGene7979</name>
</gene>
<feature type="coiled-coil region" evidence="7">
    <location>
        <begin position="229"/>
        <end position="256"/>
    </location>
</feature>
<keyword evidence="7" id="KW-0175">Coiled coil</keyword>
<dbReference type="InterPro" id="IPR012317">
    <property type="entry name" value="Poly(ADP-ribose)pol_cat_dom"/>
</dbReference>
<dbReference type="GO" id="GO:0003950">
    <property type="term" value="F:NAD+ poly-ADP-ribosyltransferase activity"/>
    <property type="evidence" value="ECO:0007669"/>
    <property type="project" value="UniProtKB-UniRule"/>
</dbReference>
<dbReference type="GO" id="GO:0005737">
    <property type="term" value="C:cytoplasm"/>
    <property type="evidence" value="ECO:0007669"/>
    <property type="project" value="TreeGrafter"/>
</dbReference>
<accession>A0A2B4SFU6</accession>
<evidence type="ECO:0000313" key="10">
    <source>
        <dbReference type="Proteomes" id="UP000225706"/>
    </source>
</evidence>
<dbReference type="SUPFAM" id="SSF56399">
    <property type="entry name" value="ADP-ribosylation"/>
    <property type="match status" value="1"/>
</dbReference>
<dbReference type="Gene3D" id="3.90.228.10">
    <property type="match status" value="2"/>
</dbReference>
<evidence type="ECO:0000256" key="5">
    <source>
        <dbReference type="ARBA" id="ARBA00023242"/>
    </source>
</evidence>
<comment type="caution">
    <text evidence="9">The sequence shown here is derived from an EMBL/GenBank/DDBJ whole genome shotgun (WGS) entry which is preliminary data.</text>
</comment>
<reference evidence="10" key="1">
    <citation type="journal article" date="2017" name="bioRxiv">
        <title>Comparative analysis of the genomes of Stylophora pistillata and Acropora digitifera provides evidence for extensive differences between species of corals.</title>
        <authorList>
            <person name="Voolstra C.R."/>
            <person name="Li Y."/>
            <person name="Liew Y.J."/>
            <person name="Baumgarten S."/>
            <person name="Zoccola D."/>
            <person name="Flot J.-F."/>
            <person name="Tambutte S."/>
            <person name="Allemand D."/>
            <person name="Aranda M."/>
        </authorList>
    </citation>
    <scope>NUCLEOTIDE SEQUENCE [LARGE SCALE GENOMIC DNA]</scope>
</reference>
<evidence type="ECO:0000259" key="8">
    <source>
        <dbReference type="PROSITE" id="PS51059"/>
    </source>
</evidence>
<dbReference type="EMBL" id="LSMT01000106">
    <property type="protein sequence ID" value="PFX27315.1"/>
    <property type="molecule type" value="Genomic_DNA"/>
</dbReference>
<keyword evidence="2 6" id="KW-0328">Glycosyltransferase</keyword>
<evidence type="ECO:0000256" key="3">
    <source>
        <dbReference type="ARBA" id="ARBA00022679"/>
    </source>
</evidence>
<keyword evidence="5" id="KW-0539">Nucleus</keyword>
<dbReference type="STRING" id="50429.A0A2B4SFU6"/>
<dbReference type="GO" id="GO:0003714">
    <property type="term" value="F:transcription corepressor activity"/>
    <property type="evidence" value="ECO:0007669"/>
    <property type="project" value="TreeGrafter"/>
</dbReference>
<keyword evidence="3 6" id="KW-0808">Transferase</keyword>
<protein>
    <recommendedName>
        <fullName evidence="6">Poly [ADP-ribose] polymerase</fullName>
        <shortName evidence="6">PARP</shortName>
        <ecNumber evidence="6">2.4.2.-</ecNumber>
    </recommendedName>
</protein>
<evidence type="ECO:0000256" key="1">
    <source>
        <dbReference type="ARBA" id="ARBA00004123"/>
    </source>
</evidence>
<organism evidence="9 10">
    <name type="scientific">Stylophora pistillata</name>
    <name type="common">Smooth cauliflower coral</name>
    <dbReference type="NCBI Taxonomy" id="50429"/>
    <lineage>
        <taxon>Eukaryota</taxon>
        <taxon>Metazoa</taxon>
        <taxon>Cnidaria</taxon>
        <taxon>Anthozoa</taxon>
        <taxon>Hexacorallia</taxon>
        <taxon>Scleractinia</taxon>
        <taxon>Astrocoeniina</taxon>
        <taxon>Pocilloporidae</taxon>
        <taxon>Stylophora</taxon>
    </lineage>
</organism>
<dbReference type="EC" id="2.4.2.-" evidence="6"/>
<dbReference type="AlphaFoldDB" id="A0A2B4SFU6"/>
<dbReference type="OrthoDB" id="5988077at2759"/>
<dbReference type="Pfam" id="PF00644">
    <property type="entry name" value="PARP"/>
    <property type="match status" value="1"/>
</dbReference>
<dbReference type="Proteomes" id="UP000225706">
    <property type="component" value="Unassembled WGS sequence"/>
</dbReference>
<feature type="coiled-coil region" evidence="7">
    <location>
        <begin position="103"/>
        <end position="200"/>
    </location>
</feature>
<evidence type="ECO:0000256" key="4">
    <source>
        <dbReference type="ARBA" id="ARBA00023027"/>
    </source>
</evidence>
<dbReference type="PANTHER" id="PTHR14453:SF67">
    <property type="entry name" value="POLY [ADP-RIBOSE] POLYMERASE"/>
    <property type="match status" value="1"/>
</dbReference>
<comment type="subcellular location">
    <subcellularLocation>
        <location evidence="1">Nucleus</location>
    </subcellularLocation>
</comment>
<name>A0A2B4SFU6_STYPI</name>
<keyword evidence="10" id="KW-1185">Reference proteome</keyword>
<dbReference type="PANTHER" id="PTHR14453">
    <property type="entry name" value="PARP/ZINC FINGER CCCH TYPE DOMAIN CONTAINING PROTEIN"/>
    <property type="match status" value="1"/>
</dbReference>
<keyword evidence="4 6" id="KW-0520">NAD</keyword>